<dbReference type="Gene3D" id="1.50.10.150">
    <property type="entry name" value="Voltage-dependent anion channel"/>
    <property type="match status" value="1"/>
</dbReference>
<comment type="caution">
    <text evidence="9">The sequence shown here is derived from an EMBL/GenBank/DDBJ whole genome shotgun (WGS) entry which is preliminary data.</text>
</comment>
<keyword evidence="7 8" id="KW-0472">Membrane</keyword>
<dbReference type="PANTHER" id="PTHR31686">
    <property type="match status" value="1"/>
</dbReference>
<evidence type="ECO:0000313" key="10">
    <source>
        <dbReference type="Proteomes" id="UP000306192"/>
    </source>
</evidence>
<reference evidence="9 10" key="1">
    <citation type="journal article" date="2019" name="Microorganisms">
        <title>Systematic Affiliation and Genome Analysis of Subtercola vilae DB165(T) with Particular Emphasis on Cold Adaptation of an Isolate from a High-Altitude Cold Volcano Lake.</title>
        <authorList>
            <person name="Villalobos A.S."/>
            <person name="Wiese J."/>
            <person name="Imhoff J.F."/>
            <person name="Dorador C."/>
            <person name="Keller A."/>
            <person name="Hentschel U."/>
        </authorList>
    </citation>
    <scope>NUCLEOTIDE SEQUENCE [LARGE SCALE GENOMIC DNA]</scope>
    <source>
        <strain evidence="9 10">DB165</strain>
    </source>
</reference>
<dbReference type="GO" id="GO:0005886">
    <property type="term" value="C:plasma membrane"/>
    <property type="evidence" value="ECO:0007669"/>
    <property type="project" value="UniProtKB-SubCell"/>
</dbReference>
<dbReference type="EMBL" id="QYRT01000051">
    <property type="protein sequence ID" value="TIH30463.1"/>
    <property type="molecule type" value="Genomic_DNA"/>
</dbReference>
<keyword evidence="6 8" id="KW-1133">Transmembrane helix</keyword>
<evidence type="ECO:0000256" key="4">
    <source>
        <dbReference type="ARBA" id="ARBA00022475"/>
    </source>
</evidence>
<feature type="transmembrane region" description="Helical" evidence="8">
    <location>
        <begin position="204"/>
        <end position="226"/>
    </location>
</feature>
<evidence type="ECO:0000256" key="8">
    <source>
        <dbReference type="SAM" id="Phobius"/>
    </source>
</evidence>
<feature type="transmembrane region" description="Helical" evidence="8">
    <location>
        <begin position="173"/>
        <end position="192"/>
    </location>
</feature>
<evidence type="ECO:0000256" key="7">
    <source>
        <dbReference type="ARBA" id="ARBA00023136"/>
    </source>
</evidence>
<dbReference type="InterPro" id="IPR038665">
    <property type="entry name" value="Voltage-dep_anion_channel_sf"/>
</dbReference>
<feature type="transmembrane region" description="Helical" evidence="8">
    <location>
        <begin position="335"/>
        <end position="356"/>
    </location>
</feature>
<dbReference type="CDD" id="cd09319">
    <property type="entry name" value="TDT_like_1"/>
    <property type="match status" value="1"/>
</dbReference>
<evidence type="ECO:0008006" key="11">
    <source>
        <dbReference type="Google" id="ProtNLM"/>
    </source>
</evidence>
<comment type="similarity">
    <text evidence="2">Belongs to the tellurite-resistance/dicarboxylate transporter (TDT) family.</text>
</comment>
<keyword evidence="5 8" id="KW-0812">Transmembrane</keyword>
<sequence length="383" mass="41875">MDQRRRVRRTLLRRRRRPRRVQQRPRVLRIQPIHLTTWRNIACQLPPSSFSFVMATGILSTALSLTGQTAASIALLIIALAGLLLLTALSVTRLCYNRHLVMADLRDPGRSFGFFTIVAALDVIAARLASAGLIWPATALGALSVPVWLALTYGIPTGLYLRPRPGQAWPVDGSWLLWVVGTQALTVTLTAARHPDGTLAGMAVGLWGVGVVLYLIITTLIVYRLLTNRSDPATFSPTYWILMGATAITVLAAAHLHQLPHTLPVLTITGDTITGISYILWAVGTWWIPFLILFGIWRHGLHHVPLRYETALWSIVFPLGMYSAASITFGNSTGISYMIITGQIGTAIATLVWAAVTASASHAAIRATRAHKHRGSTPTELLR</sequence>
<keyword evidence="3" id="KW-0813">Transport</keyword>
<evidence type="ECO:0000256" key="6">
    <source>
        <dbReference type="ARBA" id="ARBA00022989"/>
    </source>
</evidence>
<evidence type="ECO:0000313" key="9">
    <source>
        <dbReference type="EMBL" id="TIH30463.1"/>
    </source>
</evidence>
<dbReference type="AlphaFoldDB" id="A0A4T2BG84"/>
<proteinExistence type="inferred from homology"/>
<feature type="transmembrane region" description="Helical" evidence="8">
    <location>
        <begin position="310"/>
        <end position="329"/>
    </location>
</feature>
<dbReference type="PANTHER" id="PTHR31686:SF1">
    <property type="entry name" value="SULFITE EFFLUX PUMP SSU1"/>
    <property type="match status" value="1"/>
</dbReference>
<evidence type="ECO:0000256" key="3">
    <source>
        <dbReference type="ARBA" id="ARBA00022448"/>
    </source>
</evidence>
<feature type="transmembrane region" description="Helical" evidence="8">
    <location>
        <begin position="73"/>
        <end position="91"/>
    </location>
</feature>
<dbReference type="InterPro" id="IPR004695">
    <property type="entry name" value="SLAC1/Mae1/Ssu1/TehA"/>
</dbReference>
<feature type="transmembrane region" description="Helical" evidence="8">
    <location>
        <begin position="276"/>
        <end position="298"/>
    </location>
</feature>
<dbReference type="RefSeq" id="WP_136643522.1">
    <property type="nucleotide sequence ID" value="NZ_QYRT01000051.1"/>
</dbReference>
<protein>
    <recommendedName>
        <fullName evidence="11">Tellurite resistance protein permease</fullName>
    </recommendedName>
</protein>
<dbReference type="GO" id="GO:0000319">
    <property type="term" value="F:sulfite transmembrane transporter activity"/>
    <property type="evidence" value="ECO:0007669"/>
    <property type="project" value="TreeGrafter"/>
</dbReference>
<feature type="transmembrane region" description="Helical" evidence="8">
    <location>
        <begin position="141"/>
        <end position="161"/>
    </location>
</feature>
<organism evidence="9 10">
    <name type="scientific">Subtercola vilae</name>
    <dbReference type="NCBI Taxonomy" id="2056433"/>
    <lineage>
        <taxon>Bacteria</taxon>
        <taxon>Bacillati</taxon>
        <taxon>Actinomycetota</taxon>
        <taxon>Actinomycetes</taxon>
        <taxon>Micrococcales</taxon>
        <taxon>Microbacteriaceae</taxon>
        <taxon>Subtercola</taxon>
    </lineage>
</organism>
<keyword evidence="10" id="KW-1185">Reference proteome</keyword>
<gene>
    <name evidence="9" type="ORF">D4765_17115</name>
</gene>
<accession>A0A4T2BG84</accession>
<evidence type="ECO:0000256" key="5">
    <source>
        <dbReference type="ARBA" id="ARBA00022692"/>
    </source>
</evidence>
<dbReference type="Proteomes" id="UP000306192">
    <property type="component" value="Unassembled WGS sequence"/>
</dbReference>
<evidence type="ECO:0000256" key="2">
    <source>
        <dbReference type="ARBA" id="ARBA00008566"/>
    </source>
</evidence>
<keyword evidence="4" id="KW-1003">Cell membrane</keyword>
<feature type="transmembrane region" description="Helical" evidence="8">
    <location>
        <begin position="238"/>
        <end position="256"/>
    </location>
</feature>
<dbReference type="Pfam" id="PF03595">
    <property type="entry name" value="SLAC1"/>
    <property type="match status" value="1"/>
</dbReference>
<feature type="transmembrane region" description="Helical" evidence="8">
    <location>
        <begin position="112"/>
        <end position="135"/>
    </location>
</feature>
<comment type="subcellular location">
    <subcellularLocation>
        <location evidence="1">Cell membrane</location>
        <topology evidence="1">Multi-pass membrane protein</topology>
    </subcellularLocation>
</comment>
<name>A0A4T2BG84_9MICO</name>
<dbReference type="InterPro" id="IPR051629">
    <property type="entry name" value="Sulfite_efflux_TDT"/>
</dbReference>
<evidence type="ECO:0000256" key="1">
    <source>
        <dbReference type="ARBA" id="ARBA00004651"/>
    </source>
</evidence>
<feature type="transmembrane region" description="Helical" evidence="8">
    <location>
        <begin position="49"/>
        <end position="67"/>
    </location>
</feature>